<organism evidence="3 4">
    <name type="scientific">Rhizopus stolonifer</name>
    <name type="common">Rhizopus nigricans</name>
    <dbReference type="NCBI Taxonomy" id="4846"/>
    <lineage>
        <taxon>Eukaryota</taxon>
        <taxon>Fungi</taxon>
        <taxon>Fungi incertae sedis</taxon>
        <taxon>Mucoromycota</taxon>
        <taxon>Mucoromycotina</taxon>
        <taxon>Mucoromycetes</taxon>
        <taxon>Mucorales</taxon>
        <taxon>Mucorineae</taxon>
        <taxon>Rhizopodaceae</taxon>
        <taxon>Rhizopus</taxon>
    </lineage>
</organism>
<protein>
    <recommendedName>
        <fullName evidence="2">DUF7905 domain-containing protein</fullName>
    </recommendedName>
</protein>
<feature type="compositionally biased region" description="Acidic residues" evidence="1">
    <location>
        <begin position="11"/>
        <end position="23"/>
    </location>
</feature>
<dbReference type="STRING" id="4846.A0A367KIX8"/>
<gene>
    <name evidence="3" type="ORF">CU098_010256</name>
</gene>
<dbReference type="OrthoDB" id="4739136at2759"/>
<feature type="region of interest" description="Disordered" evidence="1">
    <location>
        <begin position="149"/>
        <end position="184"/>
    </location>
</feature>
<dbReference type="Proteomes" id="UP000253551">
    <property type="component" value="Unassembled WGS sequence"/>
</dbReference>
<proteinExistence type="predicted"/>
<keyword evidence="4" id="KW-1185">Reference proteome</keyword>
<evidence type="ECO:0000256" key="1">
    <source>
        <dbReference type="SAM" id="MobiDB-lite"/>
    </source>
</evidence>
<dbReference type="AlphaFoldDB" id="A0A367KIX8"/>
<accession>A0A367KIX8</accession>
<name>A0A367KIX8_RHIST</name>
<feature type="region of interest" description="Disordered" evidence="1">
    <location>
        <begin position="1"/>
        <end position="41"/>
    </location>
</feature>
<dbReference type="EMBL" id="PJQM01001532">
    <property type="protein sequence ID" value="RCI02100.1"/>
    <property type="molecule type" value="Genomic_DNA"/>
</dbReference>
<reference evidence="3 4" key="1">
    <citation type="journal article" date="2018" name="G3 (Bethesda)">
        <title>Phylogenetic and Phylogenomic Definition of Rhizopus Species.</title>
        <authorList>
            <person name="Gryganskyi A.P."/>
            <person name="Golan J."/>
            <person name="Dolatabadi S."/>
            <person name="Mondo S."/>
            <person name="Robb S."/>
            <person name="Idnurm A."/>
            <person name="Muszewska A."/>
            <person name="Steczkiewicz K."/>
            <person name="Masonjones S."/>
            <person name="Liao H.L."/>
            <person name="Gajdeczka M.T."/>
            <person name="Anike F."/>
            <person name="Vuek A."/>
            <person name="Anishchenko I.M."/>
            <person name="Voigt K."/>
            <person name="de Hoog G.S."/>
            <person name="Smith M.E."/>
            <person name="Heitman J."/>
            <person name="Vilgalys R."/>
            <person name="Stajich J.E."/>
        </authorList>
    </citation>
    <scope>NUCLEOTIDE SEQUENCE [LARGE SCALE GENOMIC DNA]</scope>
    <source>
        <strain evidence="3 4">LSU 92-RS-03</strain>
    </source>
</reference>
<evidence type="ECO:0000313" key="4">
    <source>
        <dbReference type="Proteomes" id="UP000253551"/>
    </source>
</evidence>
<feature type="compositionally biased region" description="Low complexity" evidence="1">
    <location>
        <begin position="29"/>
        <end position="41"/>
    </location>
</feature>
<dbReference type="Pfam" id="PF25482">
    <property type="entry name" value="DUF7905"/>
    <property type="match status" value="1"/>
</dbReference>
<feature type="compositionally biased region" description="Basic and acidic residues" evidence="1">
    <location>
        <begin position="160"/>
        <end position="184"/>
    </location>
</feature>
<dbReference type="InterPro" id="IPR057227">
    <property type="entry name" value="DUF7905"/>
</dbReference>
<sequence length="681" mass="79644">MSIEPEIPYTFDDDEASDNDDDWRDTTVRIPSQSQSRQQTPTIDMSLQHARADTPVSSGSVRSFTDTTVVPETVHRNADDYWVLPAHFNPMDILGGFNKARAKEIQRASNSYIEYNSDYNQIDIWGDEIAIKKTKEYLDTIAARANENDTRSLRKTKKWSKPERELTEREKRRAERKQAKMDEEKRYQGLPAVPQNFHAVFPLPDKRLPLVRFMGDRGEEYFNSIRAECKAFLWYEEVGNLIRINADTEESVREAGKRVRNWYLRCCRKPIGSTLRLLQQPSKQWLLRYRRLPSTFVTYTYADPEREKMMLEKHRLLETVAHGTPMSLISLSDERPQELSEQGRKLNARNETFIEQSLADGIESLRLNDWMIRMKIRYGSICLMNYPKKDDKYLSIEKVSDKIFRKPMFKSALAPCMSKTRDHLQHLFDYLSNGTDAVEYSENPRTSFVVHAKQYPAAAPPRVPGQREASRGDMWDTVMQVSFTETGSRLLWNTMTDCTDLVDINCTNIEGRYSWDLKLQHARQLPNNDFDTPHSKFWQALRISPDKRLIMATFSDYVPHLVTQKTKWLYNWKGYVVEVCKDEIWDMTRIKRKDHELPVDLTAFEPHRSLYKVSLYKEAWVDRFAENLTLKIGEAPSWTLRDFLGSEEENVRAIMKAAKEFGEILHDKVPLYWDSTSNSLV</sequence>
<comment type="caution">
    <text evidence="3">The sequence shown here is derived from an EMBL/GenBank/DDBJ whole genome shotgun (WGS) entry which is preliminary data.</text>
</comment>
<feature type="domain" description="DUF7905" evidence="2">
    <location>
        <begin position="338"/>
        <end position="649"/>
    </location>
</feature>
<evidence type="ECO:0000313" key="3">
    <source>
        <dbReference type="EMBL" id="RCI02100.1"/>
    </source>
</evidence>
<evidence type="ECO:0000259" key="2">
    <source>
        <dbReference type="Pfam" id="PF25482"/>
    </source>
</evidence>